<dbReference type="SUPFAM" id="SSF51658">
    <property type="entry name" value="Xylose isomerase-like"/>
    <property type="match status" value="1"/>
</dbReference>
<proteinExistence type="predicted"/>
<dbReference type="InterPro" id="IPR013022">
    <property type="entry name" value="Xyl_isomerase-like_TIM-brl"/>
</dbReference>
<reference evidence="2 3" key="1">
    <citation type="submission" date="2020-09" db="EMBL/GenBank/DDBJ databases">
        <title>Draft genome of Gelidibacter salicanalis PAMC21136.</title>
        <authorList>
            <person name="Park H."/>
        </authorList>
    </citation>
    <scope>NUCLEOTIDE SEQUENCE [LARGE SCALE GENOMIC DNA]</scope>
    <source>
        <strain evidence="2 3">PAMC21136</strain>
    </source>
</reference>
<dbReference type="RefSeq" id="WP_199602539.1">
    <property type="nucleotide sequence ID" value="NZ_JAEHJZ010000047.1"/>
</dbReference>
<dbReference type="Proteomes" id="UP000662373">
    <property type="component" value="Unassembled WGS sequence"/>
</dbReference>
<evidence type="ECO:0000313" key="2">
    <source>
        <dbReference type="EMBL" id="MBJ7882479.1"/>
    </source>
</evidence>
<keyword evidence="2" id="KW-0413">Isomerase</keyword>
<dbReference type="Gene3D" id="3.20.20.150">
    <property type="entry name" value="Divalent-metal-dependent TIM barrel enzymes"/>
    <property type="match status" value="1"/>
</dbReference>
<evidence type="ECO:0000259" key="1">
    <source>
        <dbReference type="Pfam" id="PF01261"/>
    </source>
</evidence>
<keyword evidence="3" id="KW-1185">Reference proteome</keyword>
<feature type="domain" description="Xylose isomerase-like TIM barrel" evidence="1">
    <location>
        <begin position="47"/>
        <end position="289"/>
    </location>
</feature>
<comment type="caution">
    <text evidence="2">The sequence shown here is derived from an EMBL/GenBank/DDBJ whole genome shotgun (WGS) entry which is preliminary data.</text>
</comment>
<gene>
    <name evidence="2" type="ORF">JEM65_17730</name>
</gene>
<dbReference type="InterPro" id="IPR036237">
    <property type="entry name" value="Xyl_isomerase-like_sf"/>
</dbReference>
<organism evidence="2 3">
    <name type="scientific">Gelidibacter salicanalis</name>
    <dbReference type="NCBI Taxonomy" id="291193"/>
    <lineage>
        <taxon>Bacteria</taxon>
        <taxon>Pseudomonadati</taxon>
        <taxon>Bacteroidota</taxon>
        <taxon>Flavobacteriia</taxon>
        <taxon>Flavobacteriales</taxon>
        <taxon>Flavobacteriaceae</taxon>
        <taxon>Gelidibacter</taxon>
    </lineage>
</organism>
<sequence length="311" mass="35005">MALITAFSQGCSSDKQTADLPQVELPPLKVGYSISIEGEKFSLESLKYAKSVGVDYVEVSGIGLFLDSNRNFKMTDTEITQKLKWAKKNADEAGIEIWSIHMPFGKNIDLSLIDENDRTDVVYKQGKLIELLSILQPKIILFHPSYYLGLNERELRITQLIKSANTLNDKVKAINAVMVIENMLGPELLKDLNQERPLLRNVEEVVDVMNRLPKSIGSALDMNHIKKPEKLILAMGSRLKSVHIADGSGEAENHYFPCSGKGANNWSLILDALDEVNFQGPFLFESAYDDEKDLLKCYTLLHKNYIKTKNK</sequence>
<dbReference type="Pfam" id="PF01261">
    <property type="entry name" value="AP_endonuc_2"/>
    <property type="match status" value="1"/>
</dbReference>
<accession>A0A934NK22</accession>
<dbReference type="PANTHER" id="PTHR12110">
    <property type="entry name" value="HYDROXYPYRUVATE ISOMERASE"/>
    <property type="match status" value="1"/>
</dbReference>
<evidence type="ECO:0000313" key="3">
    <source>
        <dbReference type="Proteomes" id="UP000662373"/>
    </source>
</evidence>
<protein>
    <submittedName>
        <fullName evidence="2">Sugar phosphate isomerase/epimerase</fullName>
    </submittedName>
</protein>
<dbReference type="AlphaFoldDB" id="A0A934NK22"/>
<name>A0A934NK22_9FLAO</name>
<dbReference type="PANTHER" id="PTHR12110:SF53">
    <property type="entry name" value="BLR5974 PROTEIN"/>
    <property type="match status" value="1"/>
</dbReference>
<dbReference type="InterPro" id="IPR050312">
    <property type="entry name" value="IolE/XylAMocC-like"/>
</dbReference>
<dbReference type="GO" id="GO:0016853">
    <property type="term" value="F:isomerase activity"/>
    <property type="evidence" value="ECO:0007669"/>
    <property type="project" value="UniProtKB-KW"/>
</dbReference>
<dbReference type="EMBL" id="JAEHJZ010000047">
    <property type="protein sequence ID" value="MBJ7882479.1"/>
    <property type="molecule type" value="Genomic_DNA"/>
</dbReference>